<name>W6RUH4_9CLOT</name>
<sequence>MSVIDKSYFTQSINEGKAEIVNALNFSREVERHKEKAVKDLLNGMYFSNINSLEEGINKININLSDDLDKIQKSLESILNNELEMNSGIINKVF</sequence>
<evidence type="ECO:0000313" key="2">
    <source>
        <dbReference type="Proteomes" id="UP000019426"/>
    </source>
</evidence>
<proteinExistence type="predicted"/>
<evidence type="ECO:0000313" key="1">
    <source>
        <dbReference type="EMBL" id="CDM68301.1"/>
    </source>
</evidence>
<dbReference type="HOGENOM" id="CLU_2381075_0_0_9"/>
<dbReference type="PATRIC" id="fig|1216932.3.peg.1127"/>
<dbReference type="KEGG" id="clt:CM240_1137"/>
<keyword evidence="2" id="KW-1185">Reference proteome</keyword>
<dbReference type="Proteomes" id="UP000019426">
    <property type="component" value="Chromosome M2/40_rep1"/>
</dbReference>
<accession>W6RUH4</accession>
<gene>
    <name evidence="1" type="ORF">CM240_1137</name>
</gene>
<protein>
    <submittedName>
        <fullName evidence="1">Uncharacterized protein</fullName>
    </submittedName>
</protein>
<reference evidence="1 2" key="1">
    <citation type="submission" date="2013-11" db="EMBL/GenBank/DDBJ databases">
        <title>Complete genome sequence of Clostridum sp. M2/40.</title>
        <authorList>
            <person name="Wibberg D."/>
            <person name="Puehler A."/>
            <person name="Schlueter A."/>
        </authorList>
    </citation>
    <scope>NUCLEOTIDE SEQUENCE [LARGE SCALE GENOMIC DNA]</scope>
    <source>
        <strain evidence="2">M2/40</strain>
    </source>
</reference>
<dbReference type="STRING" id="1216932.CM240_1137"/>
<dbReference type="EMBL" id="HG917868">
    <property type="protein sequence ID" value="CDM68301.1"/>
    <property type="molecule type" value="Genomic_DNA"/>
</dbReference>
<organism evidence="1 2">
    <name type="scientific">Clostridium bornimense</name>
    <dbReference type="NCBI Taxonomy" id="1216932"/>
    <lineage>
        <taxon>Bacteria</taxon>
        <taxon>Bacillati</taxon>
        <taxon>Bacillota</taxon>
        <taxon>Clostridia</taxon>
        <taxon>Eubacteriales</taxon>
        <taxon>Clostridiaceae</taxon>
        <taxon>Clostridium</taxon>
    </lineage>
</organism>
<dbReference type="RefSeq" id="WP_044037258.1">
    <property type="nucleotide sequence ID" value="NZ_HG917868.1"/>
</dbReference>
<dbReference type="AlphaFoldDB" id="W6RUH4"/>